<dbReference type="InterPro" id="IPR001173">
    <property type="entry name" value="Glyco_trans_2-like"/>
</dbReference>
<feature type="domain" description="Glycosyltransferase 2-like" evidence="1">
    <location>
        <begin position="24"/>
        <end position="151"/>
    </location>
</feature>
<keyword evidence="2" id="KW-0328">Glycosyltransferase</keyword>
<dbReference type="CDD" id="cd06433">
    <property type="entry name" value="GT_2_WfgS_like"/>
    <property type="match status" value="1"/>
</dbReference>
<keyword evidence="2" id="KW-0808">Transferase</keyword>
<accession>A0ABW9JLC0</accession>
<dbReference type="GO" id="GO:0016757">
    <property type="term" value="F:glycosyltransferase activity"/>
    <property type="evidence" value="ECO:0007669"/>
    <property type="project" value="UniProtKB-KW"/>
</dbReference>
<gene>
    <name evidence="2" type="ORF">E5L68_017305</name>
</gene>
<evidence type="ECO:0000313" key="2">
    <source>
        <dbReference type="EMBL" id="MFN0293153.1"/>
    </source>
</evidence>
<dbReference type="InterPro" id="IPR029044">
    <property type="entry name" value="Nucleotide-diphossugar_trans"/>
</dbReference>
<protein>
    <submittedName>
        <fullName evidence="2">Glycosyltransferase family 2 protein</fullName>
        <ecNumber evidence="2">2.4.-.-</ecNumber>
    </submittedName>
</protein>
<sequence>MKSWPYNPVDPAIYKDCLDWPKISIVTPSYNQGKYIEETILSVINQGYPNLEYIIIDGGSSDDTIKIIKKYEHKIAYWISEKDSGQADAINKGFEKATGEIFAYLNSDDCYFTNTLFEIAKSYLENSENKLLFIGNCYWGEYYDDNNGWIDKPNFPRSLFDALKKRGLAPQPSMFWTNPLKLKFLKELRFCMDFEFWLKLINEDYKVIKIEKTLSLFRMHPNSKTSTLTQILQEELNGVSALYKKYLSPKENREITNFLLKQNQLELYEKLVLSRRHETKNIFSPLSEVLKSSLPLKMKLSAFFKIIND</sequence>
<dbReference type="PANTHER" id="PTHR22916">
    <property type="entry name" value="GLYCOSYLTRANSFERASE"/>
    <property type="match status" value="1"/>
</dbReference>
<dbReference type="EMBL" id="SRMP02000045">
    <property type="protein sequence ID" value="MFN0293153.1"/>
    <property type="molecule type" value="Genomic_DNA"/>
</dbReference>
<dbReference type="EC" id="2.4.-.-" evidence="2"/>
<evidence type="ECO:0000313" key="3">
    <source>
        <dbReference type="Proteomes" id="UP001517367"/>
    </source>
</evidence>
<evidence type="ECO:0000259" key="1">
    <source>
        <dbReference type="Pfam" id="PF00535"/>
    </source>
</evidence>
<keyword evidence="3" id="KW-1185">Reference proteome</keyword>
<dbReference type="PANTHER" id="PTHR22916:SF65">
    <property type="entry name" value="SLR1065 PROTEIN"/>
    <property type="match status" value="1"/>
</dbReference>
<proteinExistence type="predicted"/>
<organism evidence="2 3">
    <name type="scientific">Pedobacter helvus</name>
    <dbReference type="NCBI Taxonomy" id="2563444"/>
    <lineage>
        <taxon>Bacteria</taxon>
        <taxon>Pseudomonadati</taxon>
        <taxon>Bacteroidota</taxon>
        <taxon>Sphingobacteriia</taxon>
        <taxon>Sphingobacteriales</taxon>
        <taxon>Sphingobacteriaceae</taxon>
        <taxon>Pedobacter</taxon>
    </lineage>
</organism>
<dbReference type="RefSeq" id="WP_138728841.1">
    <property type="nucleotide sequence ID" value="NZ_SRMP02000045.1"/>
</dbReference>
<dbReference type="Gene3D" id="3.90.550.10">
    <property type="entry name" value="Spore Coat Polysaccharide Biosynthesis Protein SpsA, Chain A"/>
    <property type="match status" value="1"/>
</dbReference>
<name>A0ABW9JLC0_9SPHI</name>
<dbReference type="SUPFAM" id="SSF53448">
    <property type="entry name" value="Nucleotide-diphospho-sugar transferases"/>
    <property type="match status" value="1"/>
</dbReference>
<dbReference type="Pfam" id="PF00535">
    <property type="entry name" value="Glycos_transf_2"/>
    <property type="match status" value="1"/>
</dbReference>
<dbReference type="Proteomes" id="UP001517367">
    <property type="component" value="Unassembled WGS sequence"/>
</dbReference>
<reference evidence="2 3" key="1">
    <citation type="submission" date="2024-12" db="EMBL/GenBank/DDBJ databases">
        <authorList>
            <person name="Hu S."/>
        </authorList>
    </citation>
    <scope>NUCLEOTIDE SEQUENCE [LARGE SCALE GENOMIC DNA]</scope>
    <source>
        <strain evidence="2 3">P-25</strain>
    </source>
</reference>
<comment type="caution">
    <text evidence="2">The sequence shown here is derived from an EMBL/GenBank/DDBJ whole genome shotgun (WGS) entry which is preliminary data.</text>
</comment>